<dbReference type="SUPFAM" id="SSF55874">
    <property type="entry name" value="ATPase domain of HSP90 chaperone/DNA topoisomerase II/histidine kinase"/>
    <property type="match status" value="1"/>
</dbReference>
<feature type="modified residue" description="4-aspartylphosphate" evidence="5">
    <location>
        <position position="981"/>
    </location>
</feature>
<keyword evidence="3 5" id="KW-0597">Phosphoprotein</keyword>
<dbReference type="Gene3D" id="3.40.50.2300">
    <property type="match status" value="1"/>
</dbReference>
<dbReference type="Pfam" id="PF00072">
    <property type="entry name" value="Response_reg"/>
    <property type="match status" value="1"/>
</dbReference>
<keyword evidence="4" id="KW-0902">Two-component regulatory system</keyword>
<evidence type="ECO:0000259" key="9">
    <source>
        <dbReference type="PROSITE" id="PS50110"/>
    </source>
</evidence>
<dbReference type="Proteomes" id="UP000092871">
    <property type="component" value="Unassembled WGS sequence"/>
</dbReference>
<gene>
    <name evidence="10" type="primary">rpfC_3</name>
    <name evidence="11" type="synonym">rpfC_1</name>
    <name evidence="10" type="ORF">MGA5115_01770</name>
    <name evidence="11" type="ORF">MGA5116_00563</name>
</gene>
<dbReference type="RefSeq" id="WP_067035051.1">
    <property type="nucleotide sequence ID" value="NZ_FLRA01000012.1"/>
</dbReference>
<feature type="transmembrane region" description="Helical" evidence="7">
    <location>
        <begin position="385"/>
        <end position="406"/>
    </location>
</feature>
<dbReference type="Pfam" id="PF00512">
    <property type="entry name" value="HisKA"/>
    <property type="match status" value="1"/>
</dbReference>
<dbReference type="EMBL" id="FLRA01000012">
    <property type="protein sequence ID" value="SBT17654.1"/>
    <property type="molecule type" value="Genomic_DNA"/>
</dbReference>
<evidence type="ECO:0000256" key="7">
    <source>
        <dbReference type="SAM" id="Phobius"/>
    </source>
</evidence>
<name>A0A1C3JR25_9GAMM</name>
<dbReference type="InterPro" id="IPR011006">
    <property type="entry name" value="CheY-like_superfamily"/>
</dbReference>
<feature type="transmembrane region" description="Helical" evidence="7">
    <location>
        <begin position="180"/>
        <end position="198"/>
    </location>
</feature>
<dbReference type="InterPro" id="IPR036890">
    <property type="entry name" value="HATPase_C_sf"/>
</dbReference>
<feature type="transmembrane region" description="Helical" evidence="7">
    <location>
        <begin position="73"/>
        <end position="95"/>
    </location>
</feature>
<organism evidence="10 13">
    <name type="scientific">Marinomonas gallaica</name>
    <dbReference type="NCBI Taxonomy" id="1806667"/>
    <lineage>
        <taxon>Bacteria</taxon>
        <taxon>Pseudomonadati</taxon>
        <taxon>Pseudomonadota</taxon>
        <taxon>Gammaproteobacteria</taxon>
        <taxon>Oceanospirillales</taxon>
        <taxon>Oceanospirillaceae</taxon>
        <taxon>Marinomonas</taxon>
    </lineage>
</organism>
<proteinExistence type="predicted"/>
<sequence>MAAAQKIFKVRRHYNKWVADQTLEDYALRYTAKQGHSMSIERVGHTALGAAAFLALEGLAAVITLSYGFTNAVAAILTVLAVFFITGFPIAYYSAKHGLDIDLLTRGAGFGYLGSTITSLIYATFTFIFFAIEAAILASALEVLLGIPLPIGYALSALFVIPIVTHGIRAISRFQNGTQWVWLVLQVAAIGVVITQEYQQFYNWSEFVPSHLPQDTGFDWILFGAAASVLFALMAQIGEQVDYLRFFPTKTEQNRKRWWFWLVLAGPGWVFIGAIKMLLGSFLAYLAISDGATALQATDPTYLYQRIFLFLTTSPTTALILAAVFVFICQMKINLTNAYAGSIAWSNFFSRLTHSHPGRVVWLVFNVTIALLLMELGIYQALGAVLSVFAISAVSWLSSLSADLLINKPLGLSPNYVEFKRAHLYDINPVGTGSMLIATALGLISYLGLFGDVAKSLAHFISIAACFVCVPLIAWLTKGKYYIARQSPELLPLIDLARQANPHPRHIVTLTCGICENEFESEDMSFCSAYQQPICSLCCSLDVRCLDSCKPQASIAQQSDYFLKLFLPKRLVRAISSRLGRFASMLVVINVINAALMMLIYRQMAPETVNESTLLQEAMFALFFTLLIVSGVLSWLFLLAHESRVVAQKESNRQTRKLTREIEAHKETDLALQGAKEQAEHANEAKSRYLSGISHELRTPLQSIIGYAQLLSEKENTPSGHQNGLDIIHRSGLYLADLIEGLLDISKIEAGRFDLYRNTVDLPKLIDQLNSMFAMQARAKGISFQTKILAPLPNHVVTDEKRLRQILINLLSNAVKYTPKGSVMFVVNYRNQVAEFVIRDTGLGIKEEHLERIFDPFERVRDVTTANLPGTGLGLTIVKLLAELMGGDLQAQSTIGQGSEFKVSLMLPWISQGDELTHTSRKIVSYRGFQRTVMIVDDDPVVRGLFSDILSPIGFNVIEAADAQACLAELNACSPDLFILDVSMPGMDGLTLAKTLREQNYSVPIVMLSADAQESQRHPDEQSAFNQYIVKPVKNSALFDAIQHWLVLEWVYQEIDGEVQHSASPVSEVSLLDDSDGGTEGGHLPQIPDHESIRELMAFTQMGYKKGVRGVLDQLSDSDVLAPEHRMQLEALYQSFQFDGIEQYLQQHSSESGSGHDEFHQ</sequence>
<dbReference type="Proteomes" id="UP000092840">
    <property type="component" value="Unassembled WGS sequence"/>
</dbReference>
<dbReference type="SMART" id="SM00387">
    <property type="entry name" value="HATPase_c"/>
    <property type="match status" value="1"/>
</dbReference>
<keyword evidence="12" id="KW-1185">Reference proteome</keyword>
<accession>A0A1C3JR25</accession>
<feature type="transmembrane region" description="Helical" evidence="7">
    <location>
        <begin position="307"/>
        <end position="329"/>
    </location>
</feature>
<dbReference type="PANTHER" id="PTHR45339">
    <property type="entry name" value="HYBRID SIGNAL TRANSDUCTION HISTIDINE KINASE J"/>
    <property type="match status" value="1"/>
</dbReference>
<evidence type="ECO:0000313" key="11">
    <source>
        <dbReference type="EMBL" id="SBT19980.1"/>
    </source>
</evidence>
<dbReference type="Gene3D" id="1.10.287.130">
    <property type="match status" value="1"/>
</dbReference>
<evidence type="ECO:0000256" key="6">
    <source>
        <dbReference type="SAM" id="MobiDB-lite"/>
    </source>
</evidence>
<keyword evidence="10" id="KW-0808">Transferase</keyword>
<dbReference type="EMBL" id="FLRB01000005">
    <property type="protein sequence ID" value="SBT19980.1"/>
    <property type="molecule type" value="Genomic_DNA"/>
</dbReference>
<dbReference type="AlphaFoldDB" id="A0A1C3JR25"/>
<feature type="transmembrane region" description="Helical" evidence="7">
    <location>
        <begin position="147"/>
        <end position="168"/>
    </location>
</feature>
<evidence type="ECO:0000256" key="2">
    <source>
        <dbReference type="ARBA" id="ARBA00012438"/>
    </source>
</evidence>
<feature type="transmembrane region" description="Helical" evidence="7">
    <location>
        <begin position="457"/>
        <end position="476"/>
    </location>
</feature>
<feature type="transmembrane region" description="Helical" evidence="7">
    <location>
        <begin position="47"/>
        <end position="67"/>
    </location>
</feature>
<feature type="transmembrane region" description="Helical" evidence="7">
    <location>
        <begin position="360"/>
        <end position="379"/>
    </location>
</feature>
<dbReference type="Pfam" id="PF02518">
    <property type="entry name" value="HATPase_c"/>
    <property type="match status" value="1"/>
</dbReference>
<reference evidence="11 12" key="1">
    <citation type="submission" date="2016-06" db="EMBL/GenBank/DDBJ databases">
        <authorList>
            <person name="Rodrigo-Torres L."/>
            <person name="Arahal D.R."/>
        </authorList>
    </citation>
    <scope>NUCLEOTIDE SEQUENCE [LARGE SCALE GENOMIC DNA]</scope>
    <source>
        <strain evidence="11 12">CECT 5116</strain>
    </source>
</reference>
<keyword evidence="7" id="KW-1133">Transmembrane helix</keyword>
<feature type="transmembrane region" description="Helical" evidence="7">
    <location>
        <begin position="620"/>
        <end position="640"/>
    </location>
</feature>
<feature type="transmembrane region" description="Helical" evidence="7">
    <location>
        <begin position="218"/>
        <end position="237"/>
    </location>
</feature>
<dbReference type="InterPro" id="IPR003594">
    <property type="entry name" value="HATPase_dom"/>
</dbReference>
<dbReference type="InterPro" id="IPR001789">
    <property type="entry name" value="Sig_transdc_resp-reg_receiver"/>
</dbReference>
<feature type="transmembrane region" description="Helical" evidence="7">
    <location>
        <begin position="258"/>
        <end position="287"/>
    </location>
</feature>
<dbReference type="CDD" id="cd17546">
    <property type="entry name" value="REC_hyHK_CKI1_RcsC-like"/>
    <property type="match status" value="1"/>
</dbReference>
<dbReference type="InterPro" id="IPR003661">
    <property type="entry name" value="HisK_dim/P_dom"/>
</dbReference>
<dbReference type="PRINTS" id="PR00344">
    <property type="entry name" value="BCTRLSENSOR"/>
</dbReference>
<dbReference type="EC" id="2.7.13.3" evidence="2"/>
<dbReference type="CDD" id="cd16922">
    <property type="entry name" value="HATPase_EvgS-ArcB-TorS-like"/>
    <property type="match status" value="1"/>
</dbReference>
<feature type="region of interest" description="Disordered" evidence="6">
    <location>
        <begin position="1066"/>
        <end position="1088"/>
    </location>
</feature>
<feature type="transmembrane region" description="Helical" evidence="7">
    <location>
        <begin position="579"/>
        <end position="600"/>
    </location>
</feature>
<feature type="transmembrane region" description="Helical" evidence="7">
    <location>
        <begin position="116"/>
        <end position="141"/>
    </location>
</feature>
<dbReference type="FunFam" id="3.30.565.10:FF:000010">
    <property type="entry name" value="Sensor histidine kinase RcsC"/>
    <property type="match status" value="1"/>
</dbReference>
<dbReference type="PANTHER" id="PTHR45339:SF1">
    <property type="entry name" value="HYBRID SIGNAL TRANSDUCTION HISTIDINE KINASE J"/>
    <property type="match status" value="1"/>
</dbReference>
<protein>
    <recommendedName>
        <fullName evidence="2">histidine kinase</fullName>
        <ecNumber evidence="2">2.7.13.3</ecNumber>
    </recommendedName>
</protein>
<dbReference type="InterPro" id="IPR036097">
    <property type="entry name" value="HisK_dim/P_sf"/>
</dbReference>
<dbReference type="GO" id="GO:0000155">
    <property type="term" value="F:phosphorelay sensor kinase activity"/>
    <property type="evidence" value="ECO:0007669"/>
    <property type="project" value="InterPro"/>
</dbReference>
<evidence type="ECO:0000256" key="3">
    <source>
        <dbReference type="ARBA" id="ARBA00022553"/>
    </source>
</evidence>
<dbReference type="PROSITE" id="PS50110">
    <property type="entry name" value="RESPONSE_REGULATORY"/>
    <property type="match status" value="1"/>
</dbReference>
<dbReference type="Gene3D" id="3.30.565.10">
    <property type="entry name" value="Histidine kinase-like ATPase, C-terminal domain"/>
    <property type="match status" value="1"/>
</dbReference>
<dbReference type="Gene3D" id="1.10.4160.10">
    <property type="entry name" value="Hydantoin permease"/>
    <property type="match status" value="1"/>
</dbReference>
<dbReference type="OrthoDB" id="9797243at2"/>
<dbReference type="SUPFAM" id="SSF52172">
    <property type="entry name" value="CheY-like"/>
    <property type="match status" value="1"/>
</dbReference>
<dbReference type="InterPro" id="IPR005467">
    <property type="entry name" value="His_kinase_dom"/>
</dbReference>
<dbReference type="SUPFAM" id="SSF47384">
    <property type="entry name" value="Homodimeric domain of signal transducing histidine kinase"/>
    <property type="match status" value="1"/>
</dbReference>
<evidence type="ECO:0000256" key="5">
    <source>
        <dbReference type="PROSITE-ProRule" id="PRU00169"/>
    </source>
</evidence>
<reference evidence="10 13" key="2">
    <citation type="submission" date="2016-06" db="EMBL/GenBank/DDBJ databases">
        <authorList>
            <person name="Kjaerup R.B."/>
            <person name="Dalgaard T.S."/>
            <person name="Juul-Madsen H.R."/>
        </authorList>
    </citation>
    <scope>NUCLEOTIDE SEQUENCE [LARGE SCALE GENOMIC DNA]</scope>
    <source>
        <strain evidence="10 13">CECT 5115</strain>
    </source>
</reference>
<feature type="transmembrane region" description="Helical" evidence="7">
    <location>
        <begin position="427"/>
        <end position="451"/>
    </location>
</feature>
<dbReference type="PROSITE" id="PS50109">
    <property type="entry name" value="HIS_KIN"/>
    <property type="match status" value="1"/>
</dbReference>
<evidence type="ECO:0000313" key="10">
    <source>
        <dbReference type="EMBL" id="SBT17654.1"/>
    </source>
</evidence>
<dbReference type="CDD" id="cd00082">
    <property type="entry name" value="HisKA"/>
    <property type="match status" value="1"/>
</dbReference>
<comment type="catalytic activity">
    <reaction evidence="1">
        <text>ATP + protein L-histidine = ADP + protein N-phospho-L-histidine.</text>
        <dbReference type="EC" id="2.7.13.3"/>
    </reaction>
</comment>
<feature type="domain" description="Histidine kinase" evidence="8">
    <location>
        <begin position="692"/>
        <end position="909"/>
    </location>
</feature>
<evidence type="ECO:0000256" key="1">
    <source>
        <dbReference type="ARBA" id="ARBA00000085"/>
    </source>
</evidence>
<dbReference type="SMART" id="SM00448">
    <property type="entry name" value="REC"/>
    <property type="match status" value="1"/>
</dbReference>
<evidence type="ECO:0000256" key="4">
    <source>
        <dbReference type="ARBA" id="ARBA00023012"/>
    </source>
</evidence>
<keyword evidence="7" id="KW-0812">Transmembrane</keyword>
<dbReference type="SMART" id="SM00388">
    <property type="entry name" value="HisKA"/>
    <property type="match status" value="1"/>
</dbReference>
<evidence type="ECO:0000313" key="13">
    <source>
        <dbReference type="Proteomes" id="UP000092871"/>
    </source>
</evidence>
<keyword evidence="7" id="KW-0472">Membrane</keyword>
<feature type="domain" description="Response regulatory" evidence="9">
    <location>
        <begin position="932"/>
        <end position="1046"/>
    </location>
</feature>
<evidence type="ECO:0000313" key="12">
    <source>
        <dbReference type="Proteomes" id="UP000092840"/>
    </source>
</evidence>
<evidence type="ECO:0000259" key="8">
    <source>
        <dbReference type="PROSITE" id="PS50109"/>
    </source>
</evidence>
<dbReference type="InterPro" id="IPR004358">
    <property type="entry name" value="Sig_transdc_His_kin-like_C"/>
</dbReference>